<keyword evidence="3 7" id="KW-0479">Metal-binding</keyword>
<comment type="cofactor">
    <cofactor evidence="1 7">
        <name>Mg(2+)</name>
        <dbReference type="ChEBI" id="CHEBI:18420"/>
    </cofactor>
</comment>
<proteinExistence type="inferred from homology"/>
<sequence>MPNYLELPVGPRSPEVINAVIEIPHEGINKYEYDKDLHVFRLDRNLHSPVHYPGDYGFIPSTLGDDGDPLDVLVLVDAPSFPGCVMEVRPIGLLEMVDQGLGDEKVLCVGEGNPRYKDVWNYSEIYPHMLREITHFFAIYKDLEGKQVEVKGWRDAAFARNKVMEAQQRFIDNKINPEPKPVPHPNK</sequence>
<dbReference type="GO" id="GO:0005737">
    <property type="term" value="C:cytoplasm"/>
    <property type="evidence" value="ECO:0007669"/>
    <property type="project" value="UniProtKB-SubCell"/>
</dbReference>
<keyword evidence="4 7" id="KW-0378">Hydrolase</keyword>
<gene>
    <name evidence="7" type="primary">ppa</name>
    <name evidence="8" type="ORF">GRAN_4677</name>
</gene>
<dbReference type="OrthoDB" id="5187599at2"/>
<comment type="function">
    <text evidence="7">Catalyzes the hydrolysis of inorganic pyrophosphate (PPi) forming two phosphate ions.</text>
</comment>
<dbReference type="RefSeq" id="WP_128915275.1">
    <property type="nucleotide sequence ID" value="NZ_RDSM01000004.1"/>
</dbReference>
<dbReference type="GO" id="GO:0006796">
    <property type="term" value="P:phosphate-containing compound metabolic process"/>
    <property type="evidence" value="ECO:0007669"/>
    <property type="project" value="InterPro"/>
</dbReference>
<feature type="binding site" evidence="7">
    <location>
        <position position="71"/>
    </location>
    <ligand>
        <name>Mg(2+)</name>
        <dbReference type="ChEBI" id="CHEBI:18420"/>
        <label>2</label>
    </ligand>
</feature>
<feature type="binding site" evidence="7">
    <location>
        <position position="140"/>
    </location>
    <ligand>
        <name>substrate</name>
    </ligand>
</feature>
<feature type="binding site" evidence="7">
    <location>
        <position position="30"/>
    </location>
    <ligand>
        <name>substrate</name>
    </ligand>
</feature>
<comment type="catalytic activity">
    <reaction evidence="6 7">
        <text>diphosphate + H2O = 2 phosphate + H(+)</text>
        <dbReference type="Rhea" id="RHEA:24576"/>
        <dbReference type="ChEBI" id="CHEBI:15377"/>
        <dbReference type="ChEBI" id="CHEBI:15378"/>
        <dbReference type="ChEBI" id="CHEBI:33019"/>
        <dbReference type="ChEBI" id="CHEBI:43474"/>
        <dbReference type="EC" id="3.6.1.1"/>
    </reaction>
</comment>
<dbReference type="HAMAP" id="MF_00209">
    <property type="entry name" value="Inorganic_PPase"/>
    <property type="match status" value="1"/>
</dbReference>
<dbReference type="PANTHER" id="PTHR10286">
    <property type="entry name" value="INORGANIC PYROPHOSPHATASE"/>
    <property type="match status" value="1"/>
</dbReference>
<dbReference type="EMBL" id="RDSM01000004">
    <property type="protein sequence ID" value="RXH54381.1"/>
    <property type="molecule type" value="Genomic_DNA"/>
</dbReference>
<reference evidence="9" key="2">
    <citation type="submission" date="2019-02" db="EMBL/GenBank/DDBJ databases">
        <title>Granulicella sibirica sp. nov., a psychrotolerant acidobacterium isolated from an organic soil layer in forested tundra, West Siberia.</title>
        <authorList>
            <person name="Oshkin I.Y."/>
            <person name="Kulichevskaya I.S."/>
            <person name="Rijpstra W.I.C."/>
            <person name="Sinninghe Damste J.S."/>
            <person name="Rakitin A.L."/>
            <person name="Ravin N.V."/>
            <person name="Dedysh S.N."/>
        </authorList>
    </citation>
    <scope>NUCLEOTIDE SEQUENCE [LARGE SCALE GENOMIC DNA]</scope>
    <source>
        <strain evidence="9">AF10</strain>
    </source>
</reference>
<dbReference type="PROSITE" id="PS00387">
    <property type="entry name" value="PPASE"/>
    <property type="match status" value="1"/>
</dbReference>
<feature type="binding site" evidence="7">
    <location>
        <position position="71"/>
    </location>
    <ligand>
        <name>Mg(2+)</name>
        <dbReference type="ChEBI" id="CHEBI:18420"/>
        <label>1</label>
    </ligand>
</feature>
<dbReference type="AlphaFoldDB" id="A0A4Q0SYU6"/>
<protein>
    <recommendedName>
        <fullName evidence="7">Inorganic pyrophosphatase</fullName>
        <ecNumber evidence="7">3.6.1.1</ecNumber>
    </recommendedName>
    <alternativeName>
        <fullName evidence="7">Pyrophosphate phospho-hydrolase</fullName>
        <shortName evidence="7">PPase</shortName>
    </alternativeName>
</protein>
<evidence type="ECO:0000256" key="6">
    <source>
        <dbReference type="ARBA" id="ARBA00047820"/>
    </source>
</evidence>
<evidence type="ECO:0000256" key="1">
    <source>
        <dbReference type="ARBA" id="ARBA00001946"/>
    </source>
</evidence>
<name>A0A4Q0SYU6_9BACT</name>
<dbReference type="GO" id="GO:0004427">
    <property type="term" value="F:inorganic diphosphate phosphatase activity"/>
    <property type="evidence" value="ECO:0007669"/>
    <property type="project" value="UniProtKB-UniRule"/>
</dbReference>
<dbReference type="GO" id="GO:0000287">
    <property type="term" value="F:magnesium ion binding"/>
    <property type="evidence" value="ECO:0007669"/>
    <property type="project" value="UniProtKB-UniRule"/>
</dbReference>
<feature type="binding site" evidence="7">
    <location>
        <position position="103"/>
    </location>
    <ligand>
        <name>Mg(2+)</name>
        <dbReference type="ChEBI" id="CHEBI:18420"/>
        <label>1</label>
    </ligand>
</feature>
<dbReference type="SUPFAM" id="SSF50324">
    <property type="entry name" value="Inorganic pyrophosphatase"/>
    <property type="match status" value="1"/>
</dbReference>
<keyword evidence="2 7" id="KW-0963">Cytoplasm</keyword>
<dbReference type="Gene3D" id="3.90.80.10">
    <property type="entry name" value="Inorganic pyrophosphatase"/>
    <property type="match status" value="1"/>
</dbReference>
<keyword evidence="5 7" id="KW-0460">Magnesium</keyword>
<dbReference type="InterPro" id="IPR008162">
    <property type="entry name" value="Pyrophosphatase"/>
</dbReference>
<evidence type="ECO:0000256" key="7">
    <source>
        <dbReference type="HAMAP-Rule" id="MF_00209"/>
    </source>
</evidence>
<comment type="subcellular location">
    <subcellularLocation>
        <location evidence="7">Cytoplasm</location>
    </subcellularLocation>
</comment>
<comment type="caution">
    <text evidence="8">The sequence shown here is derived from an EMBL/GenBank/DDBJ whole genome shotgun (WGS) entry which is preliminary data.</text>
</comment>
<evidence type="ECO:0000313" key="9">
    <source>
        <dbReference type="Proteomes" id="UP000289437"/>
    </source>
</evidence>
<organism evidence="8 9">
    <name type="scientific">Granulicella sibirica</name>
    <dbReference type="NCBI Taxonomy" id="2479048"/>
    <lineage>
        <taxon>Bacteria</taxon>
        <taxon>Pseudomonadati</taxon>
        <taxon>Acidobacteriota</taxon>
        <taxon>Terriglobia</taxon>
        <taxon>Terriglobales</taxon>
        <taxon>Acidobacteriaceae</taxon>
        <taxon>Granulicella</taxon>
    </lineage>
</organism>
<feature type="binding site" evidence="7">
    <location>
        <position position="66"/>
    </location>
    <ligand>
        <name>Mg(2+)</name>
        <dbReference type="ChEBI" id="CHEBI:18420"/>
        <label>1</label>
    </ligand>
</feature>
<dbReference type="FunFam" id="3.90.80.10:FF:000003">
    <property type="entry name" value="Inorganic pyrophosphatase"/>
    <property type="match status" value="1"/>
</dbReference>
<dbReference type="Pfam" id="PF00719">
    <property type="entry name" value="Pyrophosphatase"/>
    <property type="match status" value="1"/>
</dbReference>
<comment type="subunit">
    <text evidence="7">Homohexamer.</text>
</comment>
<evidence type="ECO:0000313" key="8">
    <source>
        <dbReference type="EMBL" id="RXH54381.1"/>
    </source>
</evidence>
<dbReference type="InterPro" id="IPR036649">
    <property type="entry name" value="Pyrophosphatase_sf"/>
</dbReference>
<feature type="binding site" evidence="7">
    <location>
        <position position="44"/>
    </location>
    <ligand>
        <name>substrate</name>
    </ligand>
</feature>
<reference evidence="8 9" key="1">
    <citation type="submission" date="2018-11" db="EMBL/GenBank/DDBJ databases">
        <authorList>
            <person name="Mardanov A.V."/>
            <person name="Ravin N.V."/>
            <person name="Dedysh S.N."/>
        </authorList>
    </citation>
    <scope>NUCLEOTIDE SEQUENCE [LARGE SCALE GENOMIC DNA]</scope>
    <source>
        <strain evidence="8 9">AF10</strain>
    </source>
</reference>
<evidence type="ECO:0000256" key="4">
    <source>
        <dbReference type="ARBA" id="ARBA00022801"/>
    </source>
</evidence>
<feature type="binding site" evidence="7">
    <location>
        <position position="56"/>
    </location>
    <ligand>
        <name>substrate</name>
    </ligand>
</feature>
<dbReference type="EC" id="3.6.1.1" evidence="7"/>
<evidence type="ECO:0000256" key="5">
    <source>
        <dbReference type="ARBA" id="ARBA00022842"/>
    </source>
</evidence>
<comment type="similarity">
    <text evidence="7">Belongs to the PPase family.</text>
</comment>
<dbReference type="Proteomes" id="UP000289437">
    <property type="component" value="Unassembled WGS sequence"/>
</dbReference>
<evidence type="ECO:0000256" key="2">
    <source>
        <dbReference type="ARBA" id="ARBA00022490"/>
    </source>
</evidence>
<evidence type="ECO:0000256" key="3">
    <source>
        <dbReference type="ARBA" id="ARBA00022723"/>
    </source>
</evidence>
<keyword evidence="9" id="KW-1185">Reference proteome</keyword>
<dbReference type="CDD" id="cd00412">
    <property type="entry name" value="pyrophosphatase"/>
    <property type="match status" value="1"/>
</dbReference>
<accession>A0A4Q0SYU6</accession>